<feature type="domain" description="Nose resistant-to-fluoxetine protein N-terminal" evidence="3">
    <location>
        <begin position="53"/>
        <end position="191"/>
    </location>
</feature>
<feature type="transmembrane region" description="Helical" evidence="1">
    <location>
        <begin position="416"/>
        <end position="437"/>
    </location>
</feature>
<dbReference type="InterPro" id="IPR006621">
    <property type="entry name" value="Nose-resist-to-fluoxetine_N"/>
</dbReference>
<organism evidence="4 5">
    <name type="scientific">Photinus pyralis</name>
    <name type="common">Common eastern firefly</name>
    <name type="synonym">Lampyris pyralis</name>
    <dbReference type="NCBI Taxonomy" id="7054"/>
    <lineage>
        <taxon>Eukaryota</taxon>
        <taxon>Metazoa</taxon>
        <taxon>Ecdysozoa</taxon>
        <taxon>Arthropoda</taxon>
        <taxon>Hexapoda</taxon>
        <taxon>Insecta</taxon>
        <taxon>Pterygota</taxon>
        <taxon>Neoptera</taxon>
        <taxon>Endopterygota</taxon>
        <taxon>Coleoptera</taxon>
        <taxon>Polyphaga</taxon>
        <taxon>Elateriformia</taxon>
        <taxon>Elateroidea</taxon>
        <taxon>Lampyridae</taxon>
        <taxon>Lampyrinae</taxon>
        <taxon>Photinus</taxon>
    </lineage>
</organism>
<feature type="signal peptide" evidence="2">
    <location>
        <begin position="1"/>
        <end position="28"/>
    </location>
</feature>
<dbReference type="InterPro" id="IPR052728">
    <property type="entry name" value="O2_lipid_transport_reg"/>
</dbReference>
<dbReference type="PANTHER" id="PTHR11161:SF0">
    <property type="entry name" value="O-ACYLTRANSFERASE LIKE PROTEIN"/>
    <property type="match status" value="1"/>
</dbReference>
<accession>A0A5N4APW9</accession>
<protein>
    <recommendedName>
        <fullName evidence="3">Nose resistant-to-fluoxetine protein N-terminal domain-containing protein</fullName>
    </recommendedName>
</protein>
<feature type="transmembrane region" description="Helical" evidence="1">
    <location>
        <begin position="308"/>
        <end position="332"/>
    </location>
</feature>
<dbReference type="Pfam" id="PF01757">
    <property type="entry name" value="Acyl_transf_3"/>
    <property type="match status" value="1"/>
</dbReference>
<feature type="chain" id="PRO_5024434304" description="Nose resistant-to-fluoxetine protein N-terminal domain-containing protein" evidence="2">
    <location>
        <begin position="29"/>
        <end position="675"/>
    </location>
</feature>
<dbReference type="AlphaFoldDB" id="A0A5N4APW9"/>
<feature type="transmembrane region" description="Helical" evidence="1">
    <location>
        <begin position="516"/>
        <end position="538"/>
    </location>
</feature>
<feature type="transmembrane region" description="Helical" evidence="1">
    <location>
        <begin position="629"/>
        <end position="650"/>
    </location>
</feature>
<dbReference type="PANTHER" id="PTHR11161">
    <property type="entry name" value="O-ACYLTRANSFERASE"/>
    <property type="match status" value="1"/>
</dbReference>
<feature type="transmembrane region" description="Helical" evidence="1">
    <location>
        <begin position="558"/>
        <end position="575"/>
    </location>
</feature>
<reference evidence="4 5" key="1">
    <citation type="journal article" date="2018" name="Elife">
        <title>Firefly genomes illuminate parallel origins of bioluminescence in beetles.</title>
        <authorList>
            <person name="Fallon T.R."/>
            <person name="Lower S.E."/>
            <person name="Chang C.H."/>
            <person name="Bessho-Uehara M."/>
            <person name="Martin G.J."/>
            <person name="Bewick A.J."/>
            <person name="Behringer M."/>
            <person name="Debat H.J."/>
            <person name="Wong I."/>
            <person name="Day J.C."/>
            <person name="Suvorov A."/>
            <person name="Silva C.J."/>
            <person name="Stanger-Hall K.F."/>
            <person name="Hall D.W."/>
            <person name="Schmitz R.J."/>
            <person name="Nelson D.R."/>
            <person name="Lewis S.M."/>
            <person name="Shigenobu S."/>
            <person name="Bybee S.M."/>
            <person name="Larracuente A.M."/>
            <person name="Oba Y."/>
            <person name="Weng J.K."/>
        </authorList>
    </citation>
    <scope>NUCLEOTIDE SEQUENCE [LARGE SCALE GENOMIC DNA]</scope>
    <source>
        <strain evidence="4">1611_PpyrPB1</strain>
        <tissue evidence="4">Whole body</tissue>
    </source>
</reference>
<gene>
    <name evidence="4" type="ORF">PPYR_07231</name>
</gene>
<feature type="transmembrane region" description="Helical" evidence="1">
    <location>
        <begin position="587"/>
        <end position="609"/>
    </location>
</feature>
<evidence type="ECO:0000256" key="2">
    <source>
        <dbReference type="SAM" id="SignalP"/>
    </source>
</evidence>
<keyword evidence="1" id="KW-1133">Transmembrane helix</keyword>
<feature type="transmembrane region" description="Helical" evidence="1">
    <location>
        <begin position="482"/>
        <end position="504"/>
    </location>
</feature>
<evidence type="ECO:0000313" key="5">
    <source>
        <dbReference type="Proteomes" id="UP000327044"/>
    </source>
</evidence>
<proteinExistence type="predicted"/>
<comment type="caution">
    <text evidence="4">The sequence shown here is derived from an EMBL/GenBank/DDBJ whole genome shotgun (WGS) entry which is preliminary data.</text>
</comment>
<dbReference type="SMART" id="SM00703">
    <property type="entry name" value="NRF"/>
    <property type="match status" value="1"/>
</dbReference>
<feature type="transmembrane region" description="Helical" evidence="1">
    <location>
        <begin position="353"/>
        <end position="374"/>
    </location>
</feature>
<dbReference type="OrthoDB" id="118951at2759"/>
<evidence type="ECO:0000313" key="4">
    <source>
        <dbReference type="EMBL" id="KAB0799351.1"/>
    </source>
</evidence>
<dbReference type="Proteomes" id="UP000327044">
    <property type="component" value="Unassembled WGS sequence"/>
</dbReference>
<sequence>MGTVTAIEANMNPQFLLLLLFFFHSTSASINYKFLAMLLRRHIKDIKNTVGNQTECYKQIEIFQSDLADAKLWPITMLDANGKLESGILGGNLAMVGQYDECLGIIENINGSQIEGQYCTALVEPSATTYQCMIADDLMSLNMDLSMVRKVVQFRLDICTLAACSATQLQAMWDFIENRYQVKLRLVFDQSRCAVKGTFDEYSAIDIAVLVILSMLALVVLSSTLYDVLLFRHLKDQEYNIGMAFSIYTNTKRLISTRSTDPSSITCIYGLRVISMAWIVLGHTYLSHCHLFASNNVYLLKWVKEDSTMFVMGALSGVDTFLVISGFLIVYVTAIARERGTPIHILVFYGHRLVRLTPALAGMILVYVGVFSHLGDGPFWTMLDPLFKQNCLKNWWATILYIQNYYDETKQCVIQAWYLSVDTQLYMVSPILLMFLFKWPKTGLLLILTLLCACIAGNIKTALHYDLTSWRLNEVFDFYNKIYLPTHLRASPWLIGVVLGYIMIKFDNKPVHIRKGYVIAMWFATLIIMLLICYGYIILTNHRISVVMVAVMNPVIRVSWAICICWIIFACTKGYGGCISTFLSSPLFCVLSRITYGIFITHVFVIWFLLYRRRTHTYVDNFYQFQEFWGNYMISIGLGFIWTLVFESPASILQSVAKKKADVWIQKLSPGLLLK</sequence>
<keyword evidence="1" id="KW-0812">Transmembrane</keyword>
<feature type="transmembrane region" description="Helical" evidence="1">
    <location>
        <begin position="207"/>
        <end position="229"/>
    </location>
</feature>
<dbReference type="InterPro" id="IPR002656">
    <property type="entry name" value="Acyl_transf_3_dom"/>
</dbReference>
<evidence type="ECO:0000256" key="1">
    <source>
        <dbReference type="SAM" id="Phobius"/>
    </source>
</evidence>
<evidence type="ECO:0000259" key="3">
    <source>
        <dbReference type="SMART" id="SM00703"/>
    </source>
</evidence>
<dbReference type="EMBL" id="VVIM01000005">
    <property type="protein sequence ID" value="KAB0799351.1"/>
    <property type="molecule type" value="Genomic_DNA"/>
</dbReference>
<keyword evidence="5" id="KW-1185">Reference proteome</keyword>
<keyword evidence="1" id="KW-0472">Membrane</keyword>
<name>A0A5N4APW9_PHOPY</name>
<dbReference type="Pfam" id="PF20146">
    <property type="entry name" value="NRF"/>
    <property type="match status" value="1"/>
</dbReference>
<keyword evidence="2" id="KW-0732">Signal</keyword>
<dbReference type="GO" id="GO:0016747">
    <property type="term" value="F:acyltransferase activity, transferring groups other than amino-acyl groups"/>
    <property type="evidence" value="ECO:0007669"/>
    <property type="project" value="InterPro"/>
</dbReference>
<feature type="transmembrane region" description="Helical" evidence="1">
    <location>
        <begin position="444"/>
        <end position="462"/>
    </location>
</feature>
<dbReference type="InParanoid" id="A0A5N4APW9"/>